<gene>
    <name evidence="8" type="ORF">HETSPECPRED_005500</name>
</gene>
<dbReference type="AlphaFoldDB" id="A0A8H3IM70"/>
<evidence type="ECO:0000256" key="2">
    <source>
        <dbReference type="ARBA" id="ARBA00022692"/>
    </source>
</evidence>
<dbReference type="Pfam" id="PF13515">
    <property type="entry name" value="FUSC_2"/>
    <property type="match status" value="1"/>
</dbReference>
<reference evidence="8" key="1">
    <citation type="submission" date="2021-03" db="EMBL/GenBank/DDBJ databases">
        <authorList>
            <person name="Tagirdzhanova G."/>
        </authorList>
    </citation>
    <scope>NUCLEOTIDE SEQUENCE</scope>
</reference>
<feature type="transmembrane region" description="Helical" evidence="6">
    <location>
        <begin position="191"/>
        <end position="214"/>
    </location>
</feature>
<feature type="transmembrane region" description="Helical" evidence="6">
    <location>
        <begin position="723"/>
        <end position="742"/>
    </location>
</feature>
<feature type="transmembrane region" description="Helical" evidence="6">
    <location>
        <begin position="812"/>
        <end position="835"/>
    </location>
</feature>
<evidence type="ECO:0000313" key="8">
    <source>
        <dbReference type="EMBL" id="CAF9924128.1"/>
    </source>
</evidence>
<feature type="region of interest" description="Disordered" evidence="5">
    <location>
        <begin position="40"/>
        <end position="75"/>
    </location>
</feature>
<feature type="transmembrane region" description="Helical" evidence="6">
    <location>
        <begin position="160"/>
        <end position="185"/>
    </location>
</feature>
<feature type="transmembrane region" description="Helical" evidence="6">
    <location>
        <begin position="773"/>
        <end position="792"/>
    </location>
</feature>
<dbReference type="PANTHER" id="PTHR47804:SF1">
    <property type="entry name" value="DUF2421 DOMAIN-CONTAINING PROTEIN"/>
    <property type="match status" value="1"/>
</dbReference>
<keyword evidence="2 6" id="KW-0812">Transmembrane</keyword>
<dbReference type="InterPro" id="IPR049453">
    <property type="entry name" value="Memb_transporter_dom"/>
</dbReference>
<feature type="transmembrane region" description="Helical" evidence="6">
    <location>
        <begin position="748"/>
        <end position="766"/>
    </location>
</feature>
<evidence type="ECO:0000313" key="9">
    <source>
        <dbReference type="Proteomes" id="UP000664521"/>
    </source>
</evidence>
<evidence type="ECO:0000259" key="7">
    <source>
        <dbReference type="Pfam" id="PF13515"/>
    </source>
</evidence>
<feature type="compositionally biased region" description="Polar residues" evidence="5">
    <location>
        <begin position="440"/>
        <end position="457"/>
    </location>
</feature>
<dbReference type="EMBL" id="CAJPDS010000035">
    <property type="protein sequence ID" value="CAF9924128.1"/>
    <property type="molecule type" value="Genomic_DNA"/>
</dbReference>
<comment type="subcellular location">
    <subcellularLocation>
        <location evidence="1">Membrane</location>
        <topology evidence="1">Multi-pass membrane protein</topology>
    </subcellularLocation>
</comment>
<feature type="domain" description="Integral membrane bound transporter" evidence="7">
    <location>
        <begin position="694"/>
        <end position="830"/>
    </location>
</feature>
<feature type="transmembrane region" description="Helical" evidence="6">
    <location>
        <begin position="260"/>
        <end position="280"/>
    </location>
</feature>
<feature type="transmembrane region" description="Helical" evidence="6">
    <location>
        <begin position="114"/>
        <end position="132"/>
    </location>
</feature>
<evidence type="ECO:0000256" key="6">
    <source>
        <dbReference type="SAM" id="Phobius"/>
    </source>
</evidence>
<sequence>MSPTTNGADVPIKSRRLLRPNLRQATLILPTTGERVKRTVTFGDSPSLDGSTDDLATNERSPLISRRSSDRQIVKPSNGRSTVRRILARWHTSLLQGWEFAKSNTGRGVLKCSIAYFLGSLATFVPAIASLLGKQDGKHMVATITVYFHPARSQGSMFEAILCAAVAFIYAVFICFSSMGVSIFFGRTLGMTLAGHLLVLLVFCGGGLGFVGWVKQRLGHPLVNISCSLTSLAIITVLTKEGAVQAAQFSDDKVTMVLKMILMGVLATTAASFIISPISARRDLCESMISITDSFGDMIAMITRAFLTGSVGEVERIQFYDVSEKNKKVSATLEKNLKEAKYEHYIMGRERQYQIEAQLVSCMHRLAQSIGGLRSAASTQFLLLEQSSAGAGTPINGVRTPILRSSSFSLLSEQSTLPSENQVILGSIDEIPEDDGEAESASQSPRQGSMNDSSYIPTANSPADMFSRFISQLGPSMKSLAVTLKQLLDELPYSSESDYRIAYNPHFSTSLSEAVAIYTKARGEALSLLYKNKELNTERPMEMVADFEEVAASCGYFSFSLQDFANEMKVYLGLLEDLKHEVEHRPCGRTWDWLKFWRFFRKSQQGHSGDDAEQHGIVRPDDLANSTVTLPKQDEIRSDHFNHNIARFRRQPYRYRLWKTLSVFRLDETKFAIKVGAGAALYALPSFLPSTRPFYQHWRGEWGLLSYMLVCSMTIGASNTTGFARFAGTCIGAVCAIFAWIVSQGNPYALSVFGWLMSLWTAYIIVAQGKGPMGRFIMLTYNLSALYAYSLSVKDLDDDDDEGGLNPLITDITLHRVVAVLTGCLWGLIVTRFIWPISARRKFKDGLSLLWLRMGLIWKRDPLNSLLERDSSKRVEYMDIREEFDLQNFLARLEKLRSAASSEMDLQGPFPDRAYGRILKSTGSMLDAFHAMNVIISKDPASKGEVEILRYTSIERNQLRARISHLFQVLASSMKLEYPLNEALPSTEHARDRLLAKMFEYRKKSGVKDEDFALLYAYALVTGQLSMQIAEVSQEIEKLFGLFNEEALKLQ</sequence>
<keyword evidence="4 6" id="KW-0472">Membrane</keyword>
<evidence type="ECO:0000256" key="1">
    <source>
        <dbReference type="ARBA" id="ARBA00004141"/>
    </source>
</evidence>
<dbReference type="InterPro" id="IPR023244">
    <property type="entry name" value="Brefeldin_A-sensitivity_4"/>
</dbReference>
<keyword evidence="9" id="KW-1185">Reference proteome</keyword>
<keyword evidence="3 6" id="KW-1133">Transmembrane helix</keyword>
<accession>A0A8H3IM70</accession>
<evidence type="ECO:0000256" key="3">
    <source>
        <dbReference type="ARBA" id="ARBA00022989"/>
    </source>
</evidence>
<evidence type="ECO:0000256" key="4">
    <source>
        <dbReference type="ARBA" id="ARBA00023136"/>
    </source>
</evidence>
<dbReference type="InterPro" id="IPR052430">
    <property type="entry name" value="IVT-Associated"/>
</dbReference>
<comment type="caution">
    <text evidence="8">The sequence shown here is derived from an EMBL/GenBank/DDBJ whole genome shotgun (WGS) entry which is preliminary data.</text>
</comment>
<dbReference type="Proteomes" id="UP000664521">
    <property type="component" value="Unassembled WGS sequence"/>
</dbReference>
<dbReference type="PRINTS" id="PR02047">
    <property type="entry name" value="BREFELDNASP4"/>
</dbReference>
<protein>
    <recommendedName>
        <fullName evidence="7">Integral membrane bound transporter domain-containing protein</fullName>
    </recommendedName>
</protein>
<name>A0A8H3IM70_9LECA</name>
<feature type="compositionally biased region" description="Polar residues" evidence="5">
    <location>
        <begin position="42"/>
        <end position="60"/>
    </location>
</feature>
<feature type="region of interest" description="Disordered" evidence="5">
    <location>
        <begin position="432"/>
        <end position="457"/>
    </location>
</feature>
<dbReference type="OrthoDB" id="68611at2759"/>
<dbReference type="PANTHER" id="PTHR47804">
    <property type="entry name" value="60S RIBOSOMAL PROTEIN L19"/>
    <property type="match status" value="1"/>
</dbReference>
<proteinExistence type="predicted"/>
<organism evidence="8 9">
    <name type="scientific">Heterodermia speciosa</name>
    <dbReference type="NCBI Taxonomy" id="116794"/>
    <lineage>
        <taxon>Eukaryota</taxon>
        <taxon>Fungi</taxon>
        <taxon>Dikarya</taxon>
        <taxon>Ascomycota</taxon>
        <taxon>Pezizomycotina</taxon>
        <taxon>Lecanoromycetes</taxon>
        <taxon>OSLEUM clade</taxon>
        <taxon>Lecanoromycetidae</taxon>
        <taxon>Caliciales</taxon>
        <taxon>Physciaceae</taxon>
        <taxon>Heterodermia</taxon>
    </lineage>
</organism>
<evidence type="ECO:0000256" key="5">
    <source>
        <dbReference type="SAM" id="MobiDB-lite"/>
    </source>
</evidence>
<feature type="transmembrane region" description="Helical" evidence="6">
    <location>
        <begin position="221"/>
        <end position="240"/>
    </location>
</feature>
<dbReference type="GO" id="GO:0016020">
    <property type="term" value="C:membrane"/>
    <property type="evidence" value="ECO:0007669"/>
    <property type="project" value="UniProtKB-SubCell"/>
</dbReference>